<sequence>MSKINKKQKRKTKHSMLQKIKNYTKNKWEYLAKIYDKYGRLLVSWITILLLIPASIIGVIGICRGEIYSPIVWLSISYALIFGLKNSLIKILDSSKYSMSFQLVANIIKLILCLFFLPTVLTMLSTLLKLTDTKVLFIVPILNYVGFKFFTSILSSYYFYNGFSKKTFWIAITSILGCILIQIGIIITMFLNISLYEFIYLKYGITKAKILIFIIINLAGNIIILINTFMKNRKIKNWREITIDSTLYRYNHIKGHIKQIFKEGIGGIFFPIPKYSRYKEINNFNISMDWTRLANKLYREKEPDPIEMMINNEFLSNPLFRMYIIALNWSEPYARIFRNSYLLLGILFNQRGVYLLYETGNPIDSKILIVWGTLLIWLAILGYIASISRTHEFKKLKIGFIITVFLYNIGHIILYFDVYRNLILFDVLIFVYFYISHIFILNKVKKSYRYKYFNMLNI</sequence>
<evidence type="ECO:0000256" key="1">
    <source>
        <dbReference type="SAM" id="Phobius"/>
    </source>
</evidence>
<proteinExistence type="predicted"/>
<gene>
    <name evidence="2" type="ORF">I6U48_26690</name>
</gene>
<organism evidence="2 3">
    <name type="scientific">Clostridium thailandense</name>
    <dbReference type="NCBI Taxonomy" id="2794346"/>
    <lineage>
        <taxon>Bacteria</taxon>
        <taxon>Bacillati</taxon>
        <taxon>Bacillota</taxon>
        <taxon>Clostridia</taxon>
        <taxon>Eubacteriales</taxon>
        <taxon>Clostridiaceae</taxon>
        <taxon>Clostridium</taxon>
    </lineage>
</organism>
<reference evidence="2" key="1">
    <citation type="submission" date="2020-12" db="EMBL/GenBank/DDBJ databases">
        <title>Clostridium thailandense sp. nov., a novel acetogenic bacterium isolated from peat land soil in Thailand.</title>
        <authorList>
            <person name="Chaikitkaew S."/>
            <person name="Birkeland N.K."/>
        </authorList>
    </citation>
    <scope>NUCLEOTIDE SEQUENCE</scope>
    <source>
        <strain evidence="2">PL3</strain>
    </source>
</reference>
<feature type="transmembrane region" description="Helical" evidence="1">
    <location>
        <begin position="422"/>
        <end position="441"/>
    </location>
</feature>
<evidence type="ECO:0000313" key="3">
    <source>
        <dbReference type="Proteomes" id="UP000694308"/>
    </source>
</evidence>
<feature type="transmembrane region" description="Helical" evidence="1">
    <location>
        <begin position="41"/>
        <end position="61"/>
    </location>
</feature>
<keyword evidence="1" id="KW-0812">Transmembrane</keyword>
<evidence type="ECO:0000313" key="2">
    <source>
        <dbReference type="EMBL" id="MBV7276473.1"/>
    </source>
</evidence>
<feature type="transmembrane region" description="Helical" evidence="1">
    <location>
        <begin position="67"/>
        <end position="84"/>
    </location>
</feature>
<feature type="transmembrane region" description="Helical" evidence="1">
    <location>
        <begin position="167"/>
        <end position="190"/>
    </location>
</feature>
<feature type="transmembrane region" description="Helical" evidence="1">
    <location>
        <begin position="340"/>
        <end position="357"/>
    </location>
</feature>
<name>A0A949U163_9CLOT</name>
<keyword evidence="3" id="KW-1185">Reference proteome</keyword>
<accession>A0A949U163</accession>
<dbReference type="Proteomes" id="UP000694308">
    <property type="component" value="Unassembled WGS sequence"/>
</dbReference>
<feature type="transmembrane region" description="Helical" evidence="1">
    <location>
        <begin position="210"/>
        <end position="230"/>
    </location>
</feature>
<dbReference type="EMBL" id="JAEEGC010000178">
    <property type="protein sequence ID" value="MBV7276473.1"/>
    <property type="molecule type" value="Genomic_DNA"/>
</dbReference>
<dbReference type="AlphaFoldDB" id="A0A949U163"/>
<keyword evidence="1" id="KW-0472">Membrane</keyword>
<dbReference type="RefSeq" id="WP_218323553.1">
    <property type="nucleotide sequence ID" value="NZ_JAEEGC010000178.1"/>
</dbReference>
<feature type="transmembrane region" description="Helical" evidence="1">
    <location>
        <begin position="398"/>
        <end position="416"/>
    </location>
</feature>
<keyword evidence="1" id="KW-1133">Transmembrane helix</keyword>
<feature type="transmembrane region" description="Helical" evidence="1">
    <location>
        <begin position="104"/>
        <end position="124"/>
    </location>
</feature>
<feature type="transmembrane region" description="Helical" evidence="1">
    <location>
        <begin position="136"/>
        <end position="160"/>
    </location>
</feature>
<protein>
    <submittedName>
        <fullName evidence="2">Uncharacterized protein</fullName>
    </submittedName>
</protein>
<feature type="transmembrane region" description="Helical" evidence="1">
    <location>
        <begin position="369"/>
        <end position="386"/>
    </location>
</feature>
<comment type="caution">
    <text evidence="2">The sequence shown here is derived from an EMBL/GenBank/DDBJ whole genome shotgun (WGS) entry which is preliminary data.</text>
</comment>